<reference evidence="1 2" key="1">
    <citation type="submission" date="2018-11" db="EMBL/GenBank/DDBJ databases">
        <authorList>
            <consortium name="Pathogen Informatics"/>
        </authorList>
    </citation>
    <scope>NUCLEOTIDE SEQUENCE [LARGE SCALE GENOMIC DNA]</scope>
</reference>
<evidence type="ECO:0000313" key="2">
    <source>
        <dbReference type="Proteomes" id="UP000274756"/>
    </source>
</evidence>
<sequence>MSSLQKTTKLLPYAPTNAILKRLKPSADSALLPLRNLQKTIPVFNNIRKSAELINSREISKGATDSLAKPVEAEILASLEESDISRNDRFDKVKIPNGNELFLNSKQDVEIKYSGNNHWLNDLAQKILDALGTVDNNVSDGIISLPRPEIGDSSFTEGSITNQDALEINESVETVAVNRTVNAMNRKFKINMQSDDENNIYSSNVSLNMIDDLSPLEECVLDVIKKTLTDAEVGLVNSSSLGDIAKEAEKEAYSNSTVEILAPYLNQSLQLIDVERINNSPRPSFDRNTANSAQDSGELFWRISGGIAYAPSHRTESYDNHVKWEVVANEGGGIVEVALTSNSACERISISSNLEKLISNVIKVYVQMRLPEMGIISRCETPWPVKGITASDSAVWTIRSSNGHLVVRAGLKYCPTGYDWIEAEPDGPSFLLSVCLYDRSGWALDTDGHLWFTNGVSFENPFGSSFSWLQVIILITLAFYYVGILKVFCPWEGILETSNVRFSCCSIRVSSQGVFLCFGRKIYWISSRTPVSGHRFKHIVPERLATNDYFEMISADVSGNSDDGYILLCRNSELFIYRMRTSNFYSLPTFTLTFQNSVKQLSFLSHSAYVLDSSGCINVKTNICDVTPYGAEWKVLNTGSYGSPIISFAVSTISVWVLTSDSVICMCSNKSLSFKNEEWKSIRLPPGDNIDQMIYAIFSVKIRASSSGSYVWIFSSSTGRAWSRAAISELFPFGKSWTEASNTSVFDLAVGCSVVWSLSSNGQLHRLHGLTHSNPAGNYWKPSFAKLKAISIDHKDRLWAVDYDNRLIFHRMELFSFANLSTQRQDSSASDFFIV</sequence>
<dbReference type="PANTHER" id="PTHR23287:SF16">
    <property type="entry name" value="TECTONIN BETA-PROPELLER REPEAT-CONTAINING PROTEIN 2"/>
    <property type="match status" value="1"/>
</dbReference>
<keyword evidence="2" id="KW-1185">Reference proteome</keyword>
<dbReference type="Proteomes" id="UP000274756">
    <property type="component" value="Unassembled WGS sequence"/>
</dbReference>
<evidence type="ECO:0000313" key="1">
    <source>
        <dbReference type="EMBL" id="VDN52482.1"/>
    </source>
</evidence>
<organism evidence="1 2">
    <name type="scientific">Dracunculus medinensis</name>
    <name type="common">Guinea worm</name>
    <dbReference type="NCBI Taxonomy" id="318479"/>
    <lineage>
        <taxon>Eukaryota</taxon>
        <taxon>Metazoa</taxon>
        <taxon>Ecdysozoa</taxon>
        <taxon>Nematoda</taxon>
        <taxon>Chromadorea</taxon>
        <taxon>Rhabditida</taxon>
        <taxon>Spirurina</taxon>
        <taxon>Dracunculoidea</taxon>
        <taxon>Dracunculidae</taxon>
        <taxon>Dracunculus</taxon>
    </lineage>
</organism>
<dbReference type="SMART" id="SM00706">
    <property type="entry name" value="TECPR"/>
    <property type="match status" value="4"/>
</dbReference>
<dbReference type="PANTHER" id="PTHR23287">
    <property type="entry name" value="RUBY-EYE2-LIKE PROTEIN"/>
    <property type="match status" value="1"/>
</dbReference>
<dbReference type="EMBL" id="UYYG01000062">
    <property type="protein sequence ID" value="VDN52482.1"/>
    <property type="molecule type" value="Genomic_DNA"/>
</dbReference>
<protein>
    <submittedName>
        <fullName evidence="1">Uncharacterized protein</fullName>
    </submittedName>
</protein>
<gene>
    <name evidence="1" type="ORF">DME_LOCUS2455</name>
</gene>
<accession>A0A3P7SDN9</accession>
<dbReference type="GO" id="GO:0005737">
    <property type="term" value="C:cytoplasm"/>
    <property type="evidence" value="ECO:0007669"/>
    <property type="project" value="GOC"/>
</dbReference>
<proteinExistence type="predicted"/>
<dbReference type="GO" id="GO:0032527">
    <property type="term" value="P:protein exit from endoplasmic reticulum"/>
    <property type="evidence" value="ECO:0007669"/>
    <property type="project" value="TreeGrafter"/>
</dbReference>
<dbReference type="AlphaFoldDB" id="A0A3P7SDN9"/>
<dbReference type="OrthoDB" id="9930272at2759"/>
<dbReference type="InterPro" id="IPR006624">
    <property type="entry name" value="Beta-propeller_rpt_TECPR"/>
</dbReference>
<dbReference type="STRING" id="318479.A0A3P7SDN9"/>
<name>A0A3P7SDN9_DRAME</name>